<gene>
    <name evidence="1" type="ORF">EJ08DRAFT_703208</name>
</gene>
<dbReference type="EMBL" id="MU007131">
    <property type="protein sequence ID" value="KAF2418236.1"/>
    <property type="molecule type" value="Genomic_DNA"/>
</dbReference>
<dbReference type="Proteomes" id="UP000800235">
    <property type="component" value="Unassembled WGS sequence"/>
</dbReference>
<protein>
    <submittedName>
        <fullName evidence="1">Uncharacterized protein</fullName>
    </submittedName>
</protein>
<name>A0A9P4TSF5_9PEZI</name>
<evidence type="ECO:0000313" key="1">
    <source>
        <dbReference type="EMBL" id="KAF2418236.1"/>
    </source>
</evidence>
<dbReference type="OrthoDB" id="5383967at2759"/>
<dbReference type="AlphaFoldDB" id="A0A9P4TSF5"/>
<evidence type="ECO:0000313" key="2">
    <source>
        <dbReference type="Proteomes" id="UP000800235"/>
    </source>
</evidence>
<proteinExistence type="predicted"/>
<sequence length="172" mass="19370">MVRNNSDYLRGGAYEVDTLLPGRSMIGQFYASQLVGRAVNLQWRRQKAWVTKVTTVNALDVSGPNQTKYYDPQDQSVYYAYRYVEEGRSKGHLDKLWGLDELSYEPYSILGPDVSKSSARAWKIGAFNFTNAMAMKAIQDFVASNGTSTPSKDGARWTKTFTLPIYDMGAHN</sequence>
<accession>A0A9P4TSF5</accession>
<comment type="caution">
    <text evidence="1">The sequence shown here is derived from an EMBL/GenBank/DDBJ whole genome shotgun (WGS) entry which is preliminary data.</text>
</comment>
<keyword evidence="2" id="KW-1185">Reference proteome</keyword>
<reference evidence="1" key="1">
    <citation type="journal article" date="2020" name="Stud. Mycol.">
        <title>101 Dothideomycetes genomes: a test case for predicting lifestyles and emergence of pathogens.</title>
        <authorList>
            <person name="Haridas S."/>
            <person name="Albert R."/>
            <person name="Binder M."/>
            <person name="Bloem J."/>
            <person name="Labutti K."/>
            <person name="Salamov A."/>
            <person name="Andreopoulos B."/>
            <person name="Baker S."/>
            <person name="Barry K."/>
            <person name="Bills G."/>
            <person name="Bluhm B."/>
            <person name="Cannon C."/>
            <person name="Castanera R."/>
            <person name="Culley D."/>
            <person name="Daum C."/>
            <person name="Ezra D."/>
            <person name="Gonzalez J."/>
            <person name="Henrissat B."/>
            <person name="Kuo A."/>
            <person name="Liang C."/>
            <person name="Lipzen A."/>
            <person name="Lutzoni F."/>
            <person name="Magnuson J."/>
            <person name="Mondo S."/>
            <person name="Nolan M."/>
            <person name="Ohm R."/>
            <person name="Pangilinan J."/>
            <person name="Park H.-J."/>
            <person name="Ramirez L."/>
            <person name="Alfaro M."/>
            <person name="Sun H."/>
            <person name="Tritt A."/>
            <person name="Yoshinaga Y."/>
            <person name="Zwiers L.-H."/>
            <person name="Turgeon B."/>
            <person name="Goodwin S."/>
            <person name="Spatafora J."/>
            <person name="Crous P."/>
            <person name="Grigoriev I."/>
        </authorList>
    </citation>
    <scope>NUCLEOTIDE SEQUENCE</scope>
    <source>
        <strain evidence="1">CBS 130266</strain>
    </source>
</reference>
<organism evidence="1 2">
    <name type="scientific">Tothia fuscella</name>
    <dbReference type="NCBI Taxonomy" id="1048955"/>
    <lineage>
        <taxon>Eukaryota</taxon>
        <taxon>Fungi</taxon>
        <taxon>Dikarya</taxon>
        <taxon>Ascomycota</taxon>
        <taxon>Pezizomycotina</taxon>
        <taxon>Dothideomycetes</taxon>
        <taxon>Pleosporomycetidae</taxon>
        <taxon>Venturiales</taxon>
        <taxon>Cylindrosympodiaceae</taxon>
        <taxon>Tothia</taxon>
    </lineage>
</organism>